<accession>A0A8E2DPY1</accession>
<organism evidence="1 2">
    <name type="scientific">Obba rivulosa</name>
    <dbReference type="NCBI Taxonomy" id="1052685"/>
    <lineage>
        <taxon>Eukaryota</taxon>
        <taxon>Fungi</taxon>
        <taxon>Dikarya</taxon>
        <taxon>Basidiomycota</taxon>
        <taxon>Agaricomycotina</taxon>
        <taxon>Agaricomycetes</taxon>
        <taxon>Polyporales</taxon>
        <taxon>Gelatoporiaceae</taxon>
        <taxon>Obba</taxon>
    </lineage>
</organism>
<sequence>MLQVAYSTLSSAAQSPKNWPWLPVELIDDIIAGAWSSPMATDERIKCFTSLCLVNHTVLRLFIRIALRDVHITTPRFADHYLRLLRERTRSEPDDDYFLPNASSAANALCRSLTFHVDAKNLDLPPESVHLFSARNPAAGAISSTLYMLDMLHLCPNLRRVTLAYTNWSFDDVFDHARLLLVPQQVENLEVRFGFSPGVSQKIAQDLRRRYVRRSRAYWTTPHVRHVAVFGAPIGFVSNLLEMCSNAETLGTDCTEHLDVLAQIPTNLHTLALHLPRSQLEKEAVENWRLCEALRAGLLSAAVDPQVVLFAGAQESDLREQVTQLCSSQTHLQHVLSA</sequence>
<proteinExistence type="predicted"/>
<evidence type="ECO:0000313" key="2">
    <source>
        <dbReference type="Proteomes" id="UP000250043"/>
    </source>
</evidence>
<dbReference type="AlphaFoldDB" id="A0A8E2DPY1"/>
<keyword evidence="2" id="KW-1185">Reference proteome</keyword>
<reference evidence="1 2" key="1">
    <citation type="submission" date="2016-07" db="EMBL/GenBank/DDBJ databases">
        <title>Draft genome of the white-rot fungus Obba rivulosa 3A-2.</title>
        <authorList>
            <consortium name="DOE Joint Genome Institute"/>
            <person name="Miettinen O."/>
            <person name="Riley R."/>
            <person name="Acob R."/>
            <person name="Barry K."/>
            <person name="Cullen D."/>
            <person name="De Vries R."/>
            <person name="Hainaut M."/>
            <person name="Hatakka A."/>
            <person name="Henrissat B."/>
            <person name="Hilden K."/>
            <person name="Kuo R."/>
            <person name="Labutti K."/>
            <person name="Lipzen A."/>
            <person name="Makela M.R."/>
            <person name="Sandor L."/>
            <person name="Spatafora J.W."/>
            <person name="Grigoriev I.V."/>
            <person name="Hibbett D.S."/>
        </authorList>
    </citation>
    <scope>NUCLEOTIDE SEQUENCE [LARGE SCALE GENOMIC DNA]</scope>
    <source>
        <strain evidence="1 2">3A-2</strain>
    </source>
</reference>
<dbReference type="Proteomes" id="UP000250043">
    <property type="component" value="Unassembled WGS sequence"/>
</dbReference>
<protein>
    <submittedName>
        <fullName evidence="1">Uncharacterized protein</fullName>
    </submittedName>
</protein>
<name>A0A8E2DPY1_9APHY</name>
<dbReference type="EMBL" id="KV722352">
    <property type="protein sequence ID" value="OCH93634.1"/>
    <property type="molecule type" value="Genomic_DNA"/>
</dbReference>
<dbReference type="OrthoDB" id="2836053at2759"/>
<gene>
    <name evidence="1" type="ORF">OBBRIDRAFT_275742</name>
</gene>
<evidence type="ECO:0000313" key="1">
    <source>
        <dbReference type="EMBL" id="OCH93634.1"/>
    </source>
</evidence>